<reference evidence="1 2" key="1">
    <citation type="submission" date="2014-12" db="EMBL/GenBank/DDBJ databases">
        <title>Genome sequence of Flavobacterium beibuense RSKm HC5.</title>
        <authorList>
            <person name="Kim J.F."/>
            <person name="Song J.Y."/>
            <person name="Kwak M.-J."/>
            <person name="Lee S.-W."/>
        </authorList>
    </citation>
    <scope>NUCLEOTIDE SEQUENCE [LARGE SCALE GENOMIC DNA]</scope>
    <source>
        <strain evidence="1 2">RSKm HC5</strain>
    </source>
</reference>
<evidence type="ECO:0000313" key="1">
    <source>
        <dbReference type="EMBL" id="RYJ41713.1"/>
    </source>
</evidence>
<dbReference type="OrthoDB" id="1353680at2"/>
<comment type="caution">
    <text evidence="1">The sequence shown here is derived from an EMBL/GenBank/DDBJ whole genome shotgun (WGS) entry which is preliminary data.</text>
</comment>
<protein>
    <submittedName>
        <fullName evidence="1">Uncharacterized protein</fullName>
    </submittedName>
</protein>
<evidence type="ECO:0000313" key="2">
    <source>
        <dbReference type="Proteomes" id="UP000289775"/>
    </source>
</evidence>
<gene>
    <name evidence="1" type="ORF">NU09_2638</name>
</gene>
<organism evidence="1 2">
    <name type="scientific">Flavobacterium beibuense</name>
    <dbReference type="NCBI Taxonomy" id="657326"/>
    <lineage>
        <taxon>Bacteria</taxon>
        <taxon>Pseudomonadati</taxon>
        <taxon>Bacteroidota</taxon>
        <taxon>Flavobacteriia</taxon>
        <taxon>Flavobacteriales</taxon>
        <taxon>Flavobacteriaceae</taxon>
        <taxon>Flavobacterium</taxon>
    </lineage>
</organism>
<accession>A0A444W7E8</accession>
<dbReference type="EMBL" id="JUIW01000009">
    <property type="protein sequence ID" value="RYJ41713.1"/>
    <property type="molecule type" value="Genomic_DNA"/>
</dbReference>
<sequence>MNTFKIYEYKEKASGLFGFLKRKAHKVPLGEIVFHNDKVLLVGKEIPLDELRKINFPLFQDYRGRNDEGKVSDGNNNVVELYWSNSVKEVYCFALEKRYQLRDVKQQLIAYYKAGKLNFENLIQILGLEDYNAVQNFKNSLSIESY</sequence>
<dbReference type="RefSeq" id="WP_129751734.1">
    <property type="nucleotide sequence ID" value="NZ_JUIW01000009.1"/>
</dbReference>
<keyword evidence="2" id="KW-1185">Reference proteome</keyword>
<name>A0A444W7E8_9FLAO</name>
<dbReference type="Proteomes" id="UP000289775">
    <property type="component" value="Unassembled WGS sequence"/>
</dbReference>
<dbReference type="AlphaFoldDB" id="A0A444W7E8"/>
<proteinExistence type="predicted"/>